<dbReference type="InterPro" id="IPR014722">
    <property type="entry name" value="Rib_uL2_dom2"/>
</dbReference>
<keyword evidence="1" id="KW-0687">Ribonucleoprotein</keyword>
<sequence length="75" mass="8225">MTGIEVGTVCVKTAGRKTGEKVIVLDLDKEKSFATVIGEKVKKKQCSFRHLIPLNKVVKVNKSISQKDIAGLLKE</sequence>
<dbReference type="EMBL" id="NZBU01000005">
    <property type="protein sequence ID" value="MAG21979.1"/>
    <property type="molecule type" value="Genomic_DNA"/>
</dbReference>
<dbReference type="AlphaFoldDB" id="A0A2D6M0R6"/>
<dbReference type="Gene3D" id="2.30.30.30">
    <property type="match status" value="1"/>
</dbReference>
<dbReference type="GO" id="GO:0005840">
    <property type="term" value="C:ribosome"/>
    <property type="evidence" value="ECO:0007669"/>
    <property type="project" value="UniProtKB-KW"/>
</dbReference>
<organism evidence="1 2">
    <name type="scientific">Candidatus Iainarchaeum sp</name>
    <dbReference type="NCBI Taxonomy" id="3101447"/>
    <lineage>
        <taxon>Archaea</taxon>
        <taxon>Candidatus Iainarchaeota</taxon>
        <taxon>Candidatus Iainarchaeia</taxon>
        <taxon>Candidatus Iainarchaeales</taxon>
        <taxon>Candidatus Iainarchaeaceae</taxon>
        <taxon>Candidatus Iainarchaeum</taxon>
    </lineage>
</organism>
<proteinExistence type="predicted"/>
<keyword evidence="1" id="KW-0689">Ribosomal protein</keyword>
<dbReference type="Proteomes" id="UP000226592">
    <property type="component" value="Unassembled WGS sequence"/>
</dbReference>
<dbReference type="InterPro" id="IPR008991">
    <property type="entry name" value="Translation_prot_SH3-like_sf"/>
</dbReference>
<protein>
    <submittedName>
        <fullName evidence="1">50S ribosomal protein L14e</fullName>
    </submittedName>
</protein>
<dbReference type="SUPFAM" id="SSF50104">
    <property type="entry name" value="Translation proteins SH3-like domain"/>
    <property type="match status" value="1"/>
</dbReference>
<comment type="caution">
    <text evidence="1">The sequence shown here is derived from an EMBL/GenBank/DDBJ whole genome shotgun (WGS) entry which is preliminary data.</text>
</comment>
<reference evidence="2" key="1">
    <citation type="submission" date="2017-09" db="EMBL/GenBank/DDBJ databases">
        <title>The Reconstruction of 2,631 Draft Metagenome-Assembled Genomes from the Global Oceans.</title>
        <authorList>
            <person name="Tully B.J."/>
            <person name="Graham E.D."/>
            <person name="Heidelberg J.F."/>
        </authorList>
    </citation>
    <scope>NUCLEOTIDE SEQUENCE [LARGE SCALE GENOMIC DNA]</scope>
</reference>
<evidence type="ECO:0000313" key="2">
    <source>
        <dbReference type="Proteomes" id="UP000226592"/>
    </source>
</evidence>
<gene>
    <name evidence="1" type="ORF">CL943_01560</name>
</gene>
<accession>A0A2D6M0R6</accession>
<name>A0A2D6M0R6_9ARCH</name>
<evidence type="ECO:0000313" key="1">
    <source>
        <dbReference type="EMBL" id="MAG21979.1"/>
    </source>
</evidence>